<dbReference type="GO" id="GO:0003677">
    <property type="term" value="F:DNA binding"/>
    <property type="evidence" value="ECO:0007669"/>
    <property type="project" value="UniProtKB-KW"/>
</dbReference>
<dbReference type="RefSeq" id="WP_132953345.1">
    <property type="nucleotide sequence ID" value="NZ_SLXU01000030.1"/>
</dbReference>
<dbReference type="InterPro" id="IPR010095">
    <property type="entry name" value="Cas12f1-like_TNB"/>
</dbReference>
<organism evidence="3 4">
    <name type="scientific">Rhodovulum bhavnagarense</name>
    <dbReference type="NCBI Taxonomy" id="992286"/>
    <lineage>
        <taxon>Bacteria</taxon>
        <taxon>Pseudomonadati</taxon>
        <taxon>Pseudomonadota</taxon>
        <taxon>Alphaproteobacteria</taxon>
        <taxon>Rhodobacterales</taxon>
        <taxon>Paracoccaceae</taxon>
        <taxon>Rhodovulum</taxon>
    </lineage>
</organism>
<gene>
    <name evidence="3" type="ORF">EV663_1305</name>
</gene>
<protein>
    <submittedName>
        <fullName evidence="3">Putative transposase-like DNA-binding protein</fullName>
    </submittedName>
</protein>
<feature type="domain" description="Cas12f1-like TNB" evidence="2">
    <location>
        <begin position="17"/>
        <end position="54"/>
    </location>
</feature>
<dbReference type="EMBL" id="SLXU01000030">
    <property type="protein sequence ID" value="TCP58382.1"/>
    <property type="molecule type" value="Genomic_DNA"/>
</dbReference>
<accession>A0A4R2R5W2</accession>
<proteinExistence type="predicted"/>
<evidence type="ECO:0000313" key="3">
    <source>
        <dbReference type="EMBL" id="TCP58382.1"/>
    </source>
</evidence>
<evidence type="ECO:0000256" key="1">
    <source>
        <dbReference type="ARBA" id="ARBA00023125"/>
    </source>
</evidence>
<dbReference type="Proteomes" id="UP000295050">
    <property type="component" value="Unassembled WGS sequence"/>
</dbReference>
<sequence>MADGAEFLEAPTRQLKPSQRCPGCGRLRKKTLSERRHECDCGCSLGRDQAAARVLLQWGLEQERRLQEHALGTITPAGTVGVSAAQAA</sequence>
<keyword evidence="1 3" id="KW-0238">DNA-binding</keyword>
<comment type="caution">
    <text evidence="3">The sequence shown here is derived from an EMBL/GenBank/DDBJ whole genome shotgun (WGS) entry which is preliminary data.</text>
</comment>
<dbReference type="OrthoDB" id="7867060at2"/>
<name>A0A4R2R5W2_9RHOB</name>
<evidence type="ECO:0000313" key="4">
    <source>
        <dbReference type="Proteomes" id="UP000295050"/>
    </source>
</evidence>
<reference evidence="3 4" key="1">
    <citation type="submission" date="2019-03" db="EMBL/GenBank/DDBJ databases">
        <title>Genomic Encyclopedia of Type Strains, Phase IV (KMG-IV): sequencing the most valuable type-strain genomes for metagenomic binning, comparative biology and taxonomic classification.</title>
        <authorList>
            <person name="Goeker M."/>
        </authorList>
    </citation>
    <scope>NUCLEOTIDE SEQUENCE [LARGE SCALE GENOMIC DNA]</scope>
    <source>
        <strain evidence="3 4">DSM 24766</strain>
    </source>
</reference>
<dbReference type="Pfam" id="PF07282">
    <property type="entry name" value="Cas12f1-like_TNB"/>
    <property type="match status" value="1"/>
</dbReference>
<dbReference type="AlphaFoldDB" id="A0A4R2R5W2"/>
<keyword evidence="4" id="KW-1185">Reference proteome</keyword>
<evidence type="ECO:0000259" key="2">
    <source>
        <dbReference type="Pfam" id="PF07282"/>
    </source>
</evidence>